<dbReference type="Proteomes" id="UP000734854">
    <property type="component" value="Unassembled WGS sequence"/>
</dbReference>
<name>A0A8J5LAY7_ZINOF</name>
<dbReference type="InterPro" id="IPR027417">
    <property type="entry name" value="P-loop_NTPase"/>
</dbReference>
<evidence type="ECO:0000313" key="2">
    <source>
        <dbReference type="Proteomes" id="UP000734854"/>
    </source>
</evidence>
<organism evidence="1 2">
    <name type="scientific">Zingiber officinale</name>
    <name type="common">Ginger</name>
    <name type="synonym">Amomum zingiber</name>
    <dbReference type="NCBI Taxonomy" id="94328"/>
    <lineage>
        <taxon>Eukaryota</taxon>
        <taxon>Viridiplantae</taxon>
        <taxon>Streptophyta</taxon>
        <taxon>Embryophyta</taxon>
        <taxon>Tracheophyta</taxon>
        <taxon>Spermatophyta</taxon>
        <taxon>Magnoliopsida</taxon>
        <taxon>Liliopsida</taxon>
        <taxon>Zingiberales</taxon>
        <taxon>Zingiberaceae</taxon>
        <taxon>Zingiber</taxon>
    </lineage>
</organism>
<dbReference type="Gene3D" id="1.20.5.190">
    <property type="match status" value="1"/>
</dbReference>
<dbReference type="AlphaFoldDB" id="A0A8J5LAY7"/>
<evidence type="ECO:0000313" key="1">
    <source>
        <dbReference type="EMBL" id="KAG6511826.1"/>
    </source>
</evidence>
<protein>
    <submittedName>
        <fullName evidence="1">Uncharacterized protein</fullName>
    </submittedName>
</protein>
<sequence length="315" mass="35109">MAPRPHNSVTEWKGLSQTDKCLLATNSGDEDGSITLNQDECVMRTRRVGDLHAYFLIEDGLLEDNRVDNHHTLFSSSSVFPHKAGQIAVLDAQRNEVLENAAKIIQNCFRTFVSHREFVVTRVAAIAVQAYCRGTLHKFFFYKMHSSKCLNRQALVQRSNDFAKQSGSPLGKELAHHQKPNTLVEKNSIVQRDDDSMCPKIIENAKVLIAIENPMNTHHPVPTVPKLVSQVNEQPTVEIGVGVASHQAANESGALREAKSKLEKKLEDLMWRLALEKKLRVALWGCGAADEGCLVEDTLNHICTTSQPSHSPYLL</sequence>
<gene>
    <name evidence="1" type="ORF">ZIOFF_029904</name>
</gene>
<dbReference type="EMBL" id="JACMSC010000008">
    <property type="protein sequence ID" value="KAG6511826.1"/>
    <property type="molecule type" value="Genomic_DNA"/>
</dbReference>
<proteinExistence type="predicted"/>
<comment type="caution">
    <text evidence="1">The sequence shown here is derived from an EMBL/GenBank/DDBJ whole genome shotgun (WGS) entry which is preliminary data.</text>
</comment>
<reference evidence="1 2" key="1">
    <citation type="submission" date="2020-08" db="EMBL/GenBank/DDBJ databases">
        <title>Plant Genome Project.</title>
        <authorList>
            <person name="Zhang R.-G."/>
        </authorList>
    </citation>
    <scope>NUCLEOTIDE SEQUENCE [LARGE SCALE GENOMIC DNA]</scope>
    <source>
        <tissue evidence="1">Rhizome</tissue>
    </source>
</reference>
<accession>A0A8J5LAY7</accession>
<keyword evidence="2" id="KW-1185">Reference proteome</keyword>
<dbReference type="SUPFAM" id="SSF52540">
    <property type="entry name" value="P-loop containing nucleoside triphosphate hydrolases"/>
    <property type="match status" value="1"/>
</dbReference>